<proteinExistence type="predicted"/>
<accession>A0ABM1BWZ7</accession>
<protein>
    <submittedName>
        <fullName evidence="4 5">Vegetative cell wall protein gp1-like isoform X1</fullName>
    </submittedName>
</protein>
<gene>
    <name evidence="4 5" type="primary">LOC106474142</name>
</gene>
<name>A0ABM1BWZ7_LIMPO</name>
<keyword evidence="3" id="KW-1185">Reference proteome</keyword>
<evidence type="ECO:0000256" key="1">
    <source>
        <dbReference type="SAM" id="MobiDB-lite"/>
    </source>
</evidence>
<reference evidence="4 5" key="1">
    <citation type="submission" date="2025-05" db="UniProtKB">
        <authorList>
            <consortium name="RefSeq"/>
        </authorList>
    </citation>
    <scope>IDENTIFICATION</scope>
    <source>
        <tissue evidence="4 5">Muscle</tissue>
    </source>
</reference>
<keyword evidence="2" id="KW-0732">Signal</keyword>
<feature type="compositionally biased region" description="Low complexity" evidence="1">
    <location>
        <begin position="168"/>
        <end position="178"/>
    </location>
</feature>
<organism evidence="3 4">
    <name type="scientific">Limulus polyphemus</name>
    <name type="common">Atlantic horseshoe crab</name>
    <dbReference type="NCBI Taxonomy" id="6850"/>
    <lineage>
        <taxon>Eukaryota</taxon>
        <taxon>Metazoa</taxon>
        <taxon>Ecdysozoa</taxon>
        <taxon>Arthropoda</taxon>
        <taxon>Chelicerata</taxon>
        <taxon>Merostomata</taxon>
        <taxon>Xiphosura</taxon>
        <taxon>Limulidae</taxon>
        <taxon>Limulus</taxon>
    </lineage>
</organism>
<evidence type="ECO:0000313" key="4">
    <source>
        <dbReference type="RefSeq" id="XP_013790284.1"/>
    </source>
</evidence>
<dbReference type="RefSeq" id="XP_013790284.1">
    <property type="nucleotide sequence ID" value="XM_013934830.2"/>
</dbReference>
<sequence length="603" mass="66410">MKPLWALYSFLLVVSTAATSASENEAGDTLAGSAGYVMAYPMEEKILEENTASESLGEPAFAKSQDKDRIDETLLLLLPSEEEKNNIQGNNDDKPMTTGVIESTTSVIQNMPSHSMPSATAPHVEIQEHIQPKEEDLQKMLYHRPQELSFSHKSKPIPDEKPELLQFSPSHPKSSPKRPLSFLSFLLRNNFPRLPMGRPDILHKAASLILERSPVIRNDIDDNRVHREPDDDDIIIEVVGNEGKRPIKPKILPFGLPRPLPIENQQYPLPRHPFPESKARHASLPFPQKLGSLRSPNPQMLPSLTVPEIHMNQEGPATPLLPLTPFMLIYSNMLLNSQSSPLIPMPLLSPPNAPRSFPITFLPPQHAPLPSKNIPLSFTMASIPPSDALHPSPMAFLPPQNARFQFPIAPVSPPDFSPRLPMGPLPPSDAPFPPSPVFLPLPDAQFPLPTALLPPLNILPLPSMVPQPPPNTPLPPPMAFMPPQDAPFPSPMGFMPPQDVPFPSPMGFMPPQDAPFPSPMGFMPPQDAPFPSPMGFMPPQKAPFPSPMPFLPPQDVPFPSPMPFLPPQDVPFPSPTTFMKFQDAPFPSPMPFLPPQKSSLPIS</sequence>
<feature type="region of interest" description="Disordered" evidence="1">
    <location>
        <begin position="149"/>
        <end position="178"/>
    </location>
</feature>
<feature type="signal peptide" evidence="2">
    <location>
        <begin position="1"/>
        <end position="21"/>
    </location>
</feature>
<evidence type="ECO:0000313" key="5">
    <source>
        <dbReference type="RefSeq" id="XP_022258213.1"/>
    </source>
</evidence>
<feature type="chain" id="PRO_5045022055" evidence="2">
    <location>
        <begin position="22"/>
        <end position="603"/>
    </location>
</feature>
<dbReference type="GeneID" id="106474142"/>
<evidence type="ECO:0000256" key="2">
    <source>
        <dbReference type="SAM" id="SignalP"/>
    </source>
</evidence>
<evidence type="ECO:0000313" key="3">
    <source>
        <dbReference type="Proteomes" id="UP000694941"/>
    </source>
</evidence>
<dbReference type="RefSeq" id="XP_022258213.1">
    <property type="nucleotide sequence ID" value="XM_022402505.1"/>
</dbReference>
<dbReference type="Proteomes" id="UP000694941">
    <property type="component" value="Unplaced"/>
</dbReference>